<dbReference type="SUPFAM" id="SSF103473">
    <property type="entry name" value="MFS general substrate transporter"/>
    <property type="match status" value="1"/>
</dbReference>
<dbReference type="Gene3D" id="1.20.1250.20">
    <property type="entry name" value="MFS general substrate transporter like domains"/>
    <property type="match status" value="1"/>
</dbReference>
<evidence type="ECO:0000256" key="4">
    <source>
        <dbReference type="ARBA" id="ARBA00023136"/>
    </source>
</evidence>
<dbReference type="PROSITE" id="PS50850">
    <property type="entry name" value="MFS"/>
    <property type="match status" value="1"/>
</dbReference>
<evidence type="ECO:0000256" key="5">
    <source>
        <dbReference type="SAM" id="MobiDB-lite"/>
    </source>
</evidence>
<feature type="transmembrane region" description="Helical" evidence="6">
    <location>
        <begin position="70"/>
        <end position="93"/>
    </location>
</feature>
<comment type="subcellular location">
    <subcellularLocation>
        <location evidence="1">Cell membrane</location>
        <topology evidence="1">Multi-pass membrane protein</topology>
    </subcellularLocation>
</comment>
<evidence type="ECO:0000256" key="3">
    <source>
        <dbReference type="ARBA" id="ARBA00022989"/>
    </source>
</evidence>
<evidence type="ECO:0000313" key="8">
    <source>
        <dbReference type="EMBL" id="MFC7615513.1"/>
    </source>
</evidence>
<name>A0ABW2TSI9_9PSEU</name>
<dbReference type="PANTHER" id="PTHR42718:SF39">
    <property type="entry name" value="ACTINORHODIN TRANSPORTER-RELATED"/>
    <property type="match status" value="1"/>
</dbReference>
<feature type="transmembrane region" description="Helical" evidence="6">
    <location>
        <begin position="134"/>
        <end position="159"/>
    </location>
</feature>
<feature type="region of interest" description="Disordered" evidence="5">
    <location>
        <begin position="1"/>
        <end position="26"/>
    </location>
</feature>
<feature type="transmembrane region" description="Helical" evidence="6">
    <location>
        <begin position="202"/>
        <end position="223"/>
    </location>
</feature>
<evidence type="ECO:0000256" key="1">
    <source>
        <dbReference type="ARBA" id="ARBA00004651"/>
    </source>
</evidence>
<keyword evidence="4 6" id="KW-0472">Membrane</keyword>
<reference evidence="9" key="1">
    <citation type="journal article" date="2019" name="Int. J. Syst. Evol. Microbiol.">
        <title>The Global Catalogue of Microorganisms (GCM) 10K type strain sequencing project: providing services to taxonomists for standard genome sequencing and annotation.</title>
        <authorList>
            <consortium name="The Broad Institute Genomics Platform"/>
            <consortium name="The Broad Institute Genome Sequencing Center for Infectious Disease"/>
            <person name="Wu L."/>
            <person name="Ma J."/>
        </authorList>
    </citation>
    <scope>NUCLEOTIDE SEQUENCE [LARGE SCALE GENOMIC DNA]</scope>
    <source>
        <strain evidence="9">JCM 17695</strain>
    </source>
</reference>
<evidence type="ECO:0000256" key="6">
    <source>
        <dbReference type="SAM" id="Phobius"/>
    </source>
</evidence>
<keyword evidence="9" id="KW-1185">Reference proteome</keyword>
<evidence type="ECO:0000256" key="2">
    <source>
        <dbReference type="ARBA" id="ARBA00022692"/>
    </source>
</evidence>
<dbReference type="InterPro" id="IPR036259">
    <property type="entry name" value="MFS_trans_sf"/>
</dbReference>
<evidence type="ECO:0000259" key="7">
    <source>
        <dbReference type="PROSITE" id="PS50850"/>
    </source>
</evidence>
<dbReference type="EMBL" id="JBHTEY010000004">
    <property type="protein sequence ID" value="MFC7615513.1"/>
    <property type="molecule type" value="Genomic_DNA"/>
</dbReference>
<feature type="compositionally biased region" description="Basic residues" evidence="5">
    <location>
        <begin position="7"/>
        <end position="19"/>
    </location>
</feature>
<gene>
    <name evidence="8" type="ORF">ACFQV2_20435</name>
</gene>
<feature type="transmembrane region" description="Helical" evidence="6">
    <location>
        <begin position="105"/>
        <end position="128"/>
    </location>
</feature>
<dbReference type="InterPro" id="IPR020846">
    <property type="entry name" value="MFS_dom"/>
</dbReference>
<keyword evidence="2 6" id="KW-0812">Transmembrane</keyword>
<dbReference type="Proteomes" id="UP001596512">
    <property type="component" value="Unassembled WGS sequence"/>
</dbReference>
<dbReference type="PANTHER" id="PTHR42718">
    <property type="entry name" value="MAJOR FACILITATOR SUPERFAMILY MULTIDRUG TRANSPORTER MFSC"/>
    <property type="match status" value="1"/>
</dbReference>
<protein>
    <submittedName>
        <fullName evidence="8">MFS transporter</fullName>
    </submittedName>
</protein>
<evidence type="ECO:0000313" key="9">
    <source>
        <dbReference type="Proteomes" id="UP001596512"/>
    </source>
</evidence>
<proteinExistence type="predicted"/>
<sequence>MGAARGVRPRRGRAGRRRAAGGGRGGSPLLPPAVLAEHSMRTGLLSMIPFSIGFGAFMFVYALVAQRDFGLGPLASGLVLAPFASAFFVVSLLTPKIAARIGKRIVTLGALVQGTGLLLMALLLGLTWPDVPVVGVLLVLAFTGVGQALIGPTLFRMILADVPPSAAGMGSGVVVTSQQAATALGATVGGTVFLALDSTGAFGAIAVLVLLALFSLTVILVSLRLPAPR</sequence>
<feature type="transmembrane region" description="Helical" evidence="6">
    <location>
        <begin position="180"/>
        <end position="196"/>
    </location>
</feature>
<feature type="transmembrane region" description="Helical" evidence="6">
    <location>
        <begin position="44"/>
        <end position="64"/>
    </location>
</feature>
<comment type="caution">
    <text evidence="8">The sequence shown here is derived from an EMBL/GenBank/DDBJ whole genome shotgun (WGS) entry which is preliminary data.</text>
</comment>
<feature type="domain" description="Major facilitator superfamily (MFS) profile" evidence="7">
    <location>
        <begin position="39"/>
        <end position="229"/>
    </location>
</feature>
<accession>A0ABW2TSI9</accession>
<dbReference type="Pfam" id="PF07690">
    <property type="entry name" value="MFS_1"/>
    <property type="match status" value="1"/>
</dbReference>
<organism evidence="8 9">
    <name type="scientific">Actinokineospora soli</name>
    <dbReference type="NCBI Taxonomy" id="1048753"/>
    <lineage>
        <taxon>Bacteria</taxon>
        <taxon>Bacillati</taxon>
        <taxon>Actinomycetota</taxon>
        <taxon>Actinomycetes</taxon>
        <taxon>Pseudonocardiales</taxon>
        <taxon>Pseudonocardiaceae</taxon>
        <taxon>Actinokineospora</taxon>
    </lineage>
</organism>
<keyword evidence="3 6" id="KW-1133">Transmembrane helix</keyword>
<dbReference type="InterPro" id="IPR011701">
    <property type="entry name" value="MFS"/>
</dbReference>